<reference evidence="2 3" key="1">
    <citation type="journal article" date="2023" name="Genes (Basel)">
        <title>Chromosome-Level Genome Assembly and Circadian Gene Repertoire of the Patagonia Blennie Eleginops maclovinus-The Closest Ancestral Proxy of Antarctic Cryonotothenioids.</title>
        <authorList>
            <person name="Cheng C.C."/>
            <person name="Rivera-Colon A.G."/>
            <person name="Minhas B.F."/>
            <person name="Wilson L."/>
            <person name="Rayamajhi N."/>
            <person name="Vargas-Chacoff L."/>
            <person name="Catchen J.M."/>
        </authorList>
    </citation>
    <scope>NUCLEOTIDE SEQUENCE [LARGE SCALE GENOMIC DNA]</scope>
    <source>
        <strain evidence="2">JMC-PN-2008</strain>
    </source>
</reference>
<comment type="caution">
    <text evidence="2">The sequence shown here is derived from an EMBL/GenBank/DDBJ whole genome shotgun (WGS) entry which is preliminary data.</text>
</comment>
<evidence type="ECO:0000256" key="1">
    <source>
        <dbReference type="SAM" id="MobiDB-lite"/>
    </source>
</evidence>
<dbReference type="Pfam" id="PF15748">
    <property type="entry name" value="CCSAP"/>
    <property type="match status" value="1"/>
</dbReference>
<evidence type="ECO:0000313" key="3">
    <source>
        <dbReference type="Proteomes" id="UP001346869"/>
    </source>
</evidence>
<dbReference type="GO" id="GO:0005814">
    <property type="term" value="C:centriole"/>
    <property type="evidence" value="ECO:0007669"/>
    <property type="project" value="TreeGrafter"/>
</dbReference>
<feature type="compositionally biased region" description="Polar residues" evidence="1">
    <location>
        <begin position="52"/>
        <end position="65"/>
    </location>
</feature>
<dbReference type="GO" id="GO:0008017">
    <property type="term" value="F:microtubule binding"/>
    <property type="evidence" value="ECO:0007669"/>
    <property type="project" value="TreeGrafter"/>
</dbReference>
<accession>A0AAN8AR10</accession>
<dbReference type="PANTHER" id="PTHR31022:SF6">
    <property type="entry name" value="CENTRIOLE, CILIA AND SPINDLE-ASSOCIATED PROTEIN"/>
    <property type="match status" value="1"/>
</dbReference>
<dbReference type="GO" id="GO:0036064">
    <property type="term" value="C:ciliary basal body"/>
    <property type="evidence" value="ECO:0007669"/>
    <property type="project" value="TreeGrafter"/>
</dbReference>
<dbReference type="EMBL" id="JAUZQC010000009">
    <property type="protein sequence ID" value="KAK5865424.1"/>
    <property type="molecule type" value="Genomic_DNA"/>
</dbReference>
<gene>
    <name evidence="2" type="ORF">PBY51_019695</name>
</gene>
<feature type="compositionally biased region" description="Basic and acidic residues" evidence="1">
    <location>
        <begin position="167"/>
        <end position="177"/>
    </location>
</feature>
<protein>
    <recommendedName>
        <fullName evidence="4">Centriole, cilia and spindle-associated protein</fullName>
    </recommendedName>
</protein>
<feature type="compositionally biased region" description="Polar residues" evidence="1">
    <location>
        <begin position="121"/>
        <end position="150"/>
    </location>
</feature>
<evidence type="ECO:0008006" key="4">
    <source>
        <dbReference type="Google" id="ProtNLM"/>
    </source>
</evidence>
<dbReference type="PANTHER" id="PTHR31022">
    <property type="entry name" value="CENTRIOLE, CILIA AND SPINDLE-ASSOCIATED PROTEIN"/>
    <property type="match status" value="1"/>
</dbReference>
<evidence type="ECO:0000313" key="2">
    <source>
        <dbReference type="EMBL" id="KAK5865424.1"/>
    </source>
</evidence>
<keyword evidence="3" id="KW-1185">Reference proteome</keyword>
<sequence>MVTKKVRTEYMKKFRDPKWETFSKCYEDSVKYRVTRRVMEGSHKSWFWDGWDNSSESSGWSTPRLSRNRIAPLSLPKQKLSNPGTKQPSEDRETEGGGGETVVDAAPLAAVVVENGVNGDSGDSVTPDTSGPSEVDSPTDNGPVDTTSSDGEPVKPVPKRRHRRRTPRPETPHRDSSLDETTAVVKKPPRAKSTPAISTKECRRASSRLDWPERPAEVRRTRNDSHTSDACVQTTRRGSDKRSSNPERRRARSADLEKTRRSQLTVADDRWMTEYMRCFSARLR</sequence>
<dbReference type="InterPro" id="IPR029774">
    <property type="entry name" value="CSAP"/>
</dbReference>
<feature type="compositionally biased region" description="Basic and acidic residues" evidence="1">
    <location>
        <begin position="237"/>
        <end position="260"/>
    </location>
</feature>
<dbReference type="AlphaFoldDB" id="A0AAN8AR10"/>
<name>A0AAN8AR10_ELEMC</name>
<feature type="compositionally biased region" description="Basic and acidic residues" evidence="1">
    <location>
        <begin position="210"/>
        <end position="227"/>
    </location>
</feature>
<feature type="region of interest" description="Disordered" evidence="1">
    <location>
        <begin position="46"/>
        <end position="264"/>
    </location>
</feature>
<reference evidence="2 3" key="2">
    <citation type="journal article" date="2023" name="Mol. Biol. Evol.">
        <title>Genomics of Secondarily Temperate Adaptation in the Only Non-Antarctic Icefish.</title>
        <authorList>
            <person name="Rivera-Colon A.G."/>
            <person name="Rayamajhi N."/>
            <person name="Minhas B.F."/>
            <person name="Madrigal G."/>
            <person name="Bilyk K.T."/>
            <person name="Yoon V."/>
            <person name="Hune M."/>
            <person name="Gregory S."/>
            <person name="Cheng C.H.C."/>
            <person name="Catchen J.M."/>
        </authorList>
    </citation>
    <scope>NUCLEOTIDE SEQUENCE [LARGE SCALE GENOMIC DNA]</scope>
    <source>
        <strain evidence="2">JMC-PN-2008</strain>
    </source>
</reference>
<dbReference type="GO" id="GO:1901673">
    <property type="term" value="P:regulation of mitotic spindle assembly"/>
    <property type="evidence" value="ECO:0007669"/>
    <property type="project" value="TreeGrafter"/>
</dbReference>
<proteinExistence type="predicted"/>
<feature type="compositionally biased region" description="Basic residues" evidence="1">
    <location>
        <begin position="157"/>
        <end position="166"/>
    </location>
</feature>
<dbReference type="GO" id="GO:0005819">
    <property type="term" value="C:spindle"/>
    <property type="evidence" value="ECO:0007669"/>
    <property type="project" value="TreeGrafter"/>
</dbReference>
<dbReference type="Proteomes" id="UP001346869">
    <property type="component" value="Unassembled WGS sequence"/>
</dbReference>
<feature type="compositionally biased region" description="Low complexity" evidence="1">
    <location>
        <begin position="101"/>
        <end position="113"/>
    </location>
</feature>
<organism evidence="2 3">
    <name type="scientific">Eleginops maclovinus</name>
    <name type="common">Patagonian blennie</name>
    <name type="synonym">Eleginus maclovinus</name>
    <dbReference type="NCBI Taxonomy" id="56733"/>
    <lineage>
        <taxon>Eukaryota</taxon>
        <taxon>Metazoa</taxon>
        <taxon>Chordata</taxon>
        <taxon>Craniata</taxon>
        <taxon>Vertebrata</taxon>
        <taxon>Euteleostomi</taxon>
        <taxon>Actinopterygii</taxon>
        <taxon>Neopterygii</taxon>
        <taxon>Teleostei</taxon>
        <taxon>Neoteleostei</taxon>
        <taxon>Acanthomorphata</taxon>
        <taxon>Eupercaria</taxon>
        <taxon>Perciformes</taxon>
        <taxon>Notothenioidei</taxon>
        <taxon>Eleginopidae</taxon>
        <taxon>Eleginops</taxon>
    </lineage>
</organism>
<dbReference type="GO" id="GO:0035869">
    <property type="term" value="C:ciliary transition zone"/>
    <property type="evidence" value="ECO:0007669"/>
    <property type="project" value="TreeGrafter"/>
</dbReference>